<dbReference type="Proteomes" id="UP000029998">
    <property type="component" value="Unassembled WGS sequence"/>
</dbReference>
<dbReference type="Gene3D" id="3.40.50.880">
    <property type="match status" value="1"/>
</dbReference>
<keyword evidence="5" id="KW-1185">Reference proteome</keyword>
<reference evidence="4 5" key="1">
    <citation type="submission" date="2013-08" db="EMBL/GenBank/DDBJ databases">
        <title>Genome sequencing of Lysobacter.</title>
        <authorList>
            <person name="Zhang S."/>
            <person name="Wang G."/>
        </authorList>
    </citation>
    <scope>NUCLEOTIDE SEQUENCE [LARGE SCALE GENOMIC DNA]</scope>
    <source>
        <strain evidence="4 5">GH1-9</strain>
    </source>
</reference>
<dbReference type="GO" id="GO:0043565">
    <property type="term" value="F:sequence-specific DNA binding"/>
    <property type="evidence" value="ECO:0007669"/>
    <property type="project" value="InterPro"/>
</dbReference>
<dbReference type="PANTHER" id="PTHR43130:SF3">
    <property type="entry name" value="HTH-TYPE TRANSCRIPTIONAL REGULATOR RV1931C"/>
    <property type="match status" value="1"/>
</dbReference>
<dbReference type="Pfam" id="PF12833">
    <property type="entry name" value="HTH_18"/>
    <property type="match status" value="1"/>
</dbReference>
<dbReference type="PROSITE" id="PS01124">
    <property type="entry name" value="HTH_ARAC_FAMILY_2"/>
    <property type="match status" value="1"/>
</dbReference>
<dbReference type="InterPro" id="IPR029062">
    <property type="entry name" value="Class_I_gatase-like"/>
</dbReference>
<evidence type="ECO:0000259" key="3">
    <source>
        <dbReference type="PROSITE" id="PS01124"/>
    </source>
</evidence>
<dbReference type="SUPFAM" id="SSF46689">
    <property type="entry name" value="Homeodomain-like"/>
    <property type="match status" value="2"/>
</dbReference>
<accession>A0A0A0F1N5</accession>
<dbReference type="SMART" id="SM00342">
    <property type="entry name" value="HTH_ARAC"/>
    <property type="match status" value="1"/>
</dbReference>
<dbReference type="EMBL" id="AVPU01000001">
    <property type="protein sequence ID" value="KGM56228.1"/>
    <property type="molecule type" value="Genomic_DNA"/>
</dbReference>
<evidence type="ECO:0000256" key="2">
    <source>
        <dbReference type="ARBA" id="ARBA00023163"/>
    </source>
</evidence>
<evidence type="ECO:0000256" key="1">
    <source>
        <dbReference type="ARBA" id="ARBA00023015"/>
    </source>
</evidence>
<dbReference type="SUPFAM" id="SSF52317">
    <property type="entry name" value="Class I glutamine amidotransferase-like"/>
    <property type="match status" value="1"/>
</dbReference>
<dbReference type="CDD" id="cd03137">
    <property type="entry name" value="GATase1_AraC_1"/>
    <property type="match status" value="1"/>
</dbReference>
<dbReference type="InterPro" id="IPR018060">
    <property type="entry name" value="HTH_AraC"/>
</dbReference>
<organism evidence="4 5">
    <name type="scientific">Lysobacter daejeonensis GH1-9</name>
    <dbReference type="NCBI Taxonomy" id="1385517"/>
    <lineage>
        <taxon>Bacteria</taxon>
        <taxon>Pseudomonadati</taxon>
        <taxon>Pseudomonadota</taxon>
        <taxon>Gammaproteobacteria</taxon>
        <taxon>Lysobacterales</taxon>
        <taxon>Lysobacteraceae</taxon>
        <taxon>Aerolutibacter</taxon>
    </lineage>
</organism>
<comment type="caution">
    <text evidence="4">The sequence shown here is derived from an EMBL/GenBank/DDBJ whole genome shotgun (WGS) entry which is preliminary data.</text>
</comment>
<dbReference type="InterPro" id="IPR009057">
    <property type="entry name" value="Homeodomain-like_sf"/>
</dbReference>
<name>A0A0A0F1N5_9GAMM</name>
<sequence>MVLIGFDGFQALDLVGPMEVFSKANTYAPTGGATPFRYGLAIASASGDTIVSNSGLQISGAVPLGKLADDLDTIMVSGGSVEALGDSPEGRSLLLWLKTHARNARRVASVCTGAFVLGAAGLLEGRRATTHWANCGRLQEMFPGTQVVADAIYVADGKVYTSAGVTAGIDLALALVEQDLGAEVALAVARDLVLYLRRPGGQSQFSANLAAQAQASDRFRELLRWIAEHPTDDLGLPALADRAAMSERNFGRLFKAQTGMTPSTYVELVRLDRAKMLLETTNWPLARIAERSGLGSVPTFIRACHRRIGVTPEQYRARFRLPAVAGEAPGNTP</sequence>
<protein>
    <submittedName>
        <fullName evidence="4">Transcriptional regulator</fullName>
    </submittedName>
</protein>
<evidence type="ECO:0000313" key="5">
    <source>
        <dbReference type="Proteomes" id="UP000029998"/>
    </source>
</evidence>
<dbReference type="Pfam" id="PF01965">
    <property type="entry name" value="DJ-1_PfpI"/>
    <property type="match status" value="1"/>
</dbReference>
<dbReference type="Gene3D" id="1.10.10.60">
    <property type="entry name" value="Homeodomain-like"/>
    <property type="match status" value="1"/>
</dbReference>
<dbReference type="eggNOG" id="COG4977">
    <property type="taxonomic scope" value="Bacteria"/>
</dbReference>
<proteinExistence type="predicted"/>
<keyword evidence="2" id="KW-0804">Transcription</keyword>
<dbReference type="InterPro" id="IPR002818">
    <property type="entry name" value="DJ-1/PfpI"/>
</dbReference>
<keyword evidence="1" id="KW-0805">Transcription regulation</keyword>
<dbReference type="STRING" id="1385517.N800_08425"/>
<dbReference type="InterPro" id="IPR052158">
    <property type="entry name" value="INH-QAR"/>
</dbReference>
<evidence type="ECO:0000313" key="4">
    <source>
        <dbReference type="EMBL" id="KGM56228.1"/>
    </source>
</evidence>
<dbReference type="PANTHER" id="PTHR43130">
    <property type="entry name" value="ARAC-FAMILY TRANSCRIPTIONAL REGULATOR"/>
    <property type="match status" value="1"/>
</dbReference>
<gene>
    <name evidence="4" type="ORF">N800_08425</name>
</gene>
<dbReference type="AlphaFoldDB" id="A0A0A0F1N5"/>
<dbReference type="GO" id="GO:0003700">
    <property type="term" value="F:DNA-binding transcription factor activity"/>
    <property type="evidence" value="ECO:0007669"/>
    <property type="project" value="InterPro"/>
</dbReference>
<feature type="domain" description="HTH araC/xylS-type" evidence="3">
    <location>
        <begin position="220"/>
        <end position="318"/>
    </location>
</feature>